<reference evidence="2 3" key="1">
    <citation type="journal article" date="2012" name="Science">
        <title>The Paleozoic origin of enzymatic lignin decomposition reconstructed from 31 fungal genomes.</title>
        <authorList>
            <person name="Floudas D."/>
            <person name="Binder M."/>
            <person name="Riley R."/>
            <person name="Barry K."/>
            <person name="Blanchette R.A."/>
            <person name="Henrissat B."/>
            <person name="Martinez A.T."/>
            <person name="Otillar R."/>
            <person name="Spatafora J.W."/>
            <person name="Yadav J.S."/>
            <person name="Aerts A."/>
            <person name="Benoit I."/>
            <person name="Boyd A."/>
            <person name="Carlson A."/>
            <person name="Copeland A."/>
            <person name="Coutinho P.M."/>
            <person name="de Vries R.P."/>
            <person name="Ferreira P."/>
            <person name="Findley K."/>
            <person name="Foster B."/>
            <person name="Gaskell J."/>
            <person name="Glotzer D."/>
            <person name="Gorecki P."/>
            <person name="Heitman J."/>
            <person name="Hesse C."/>
            <person name="Hori C."/>
            <person name="Igarashi K."/>
            <person name="Jurgens J.A."/>
            <person name="Kallen N."/>
            <person name="Kersten P."/>
            <person name="Kohler A."/>
            <person name="Kuees U."/>
            <person name="Kumar T.K.A."/>
            <person name="Kuo A."/>
            <person name="LaButti K."/>
            <person name="Larrondo L.F."/>
            <person name="Lindquist E."/>
            <person name="Ling A."/>
            <person name="Lombard V."/>
            <person name="Lucas S."/>
            <person name="Lundell T."/>
            <person name="Martin R."/>
            <person name="McLaughlin D.J."/>
            <person name="Morgenstern I."/>
            <person name="Morin E."/>
            <person name="Murat C."/>
            <person name="Nagy L.G."/>
            <person name="Nolan M."/>
            <person name="Ohm R.A."/>
            <person name="Patyshakuliyeva A."/>
            <person name="Rokas A."/>
            <person name="Ruiz-Duenas F.J."/>
            <person name="Sabat G."/>
            <person name="Salamov A."/>
            <person name="Samejima M."/>
            <person name="Schmutz J."/>
            <person name="Slot J.C."/>
            <person name="St John F."/>
            <person name="Stenlid J."/>
            <person name="Sun H."/>
            <person name="Sun S."/>
            <person name="Syed K."/>
            <person name="Tsang A."/>
            <person name="Wiebenga A."/>
            <person name="Young D."/>
            <person name="Pisabarro A."/>
            <person name="Eastwood D.C."/>
            <person name="Martin F."/>
            <person name="Cullen D."/>
            <person name="Grigoriev I.V."/>
            <person name="Hibbett D.S."/>
        </authorList>
    </citation>
    <scope>NUCLEOTIDE SEQUENCE [LARGE SCALE GENOMIC DNA]</scope>
    <source>
        <strain evidence="2 3">LYAD-421 SS1</strain>
    </source>
</reference>
<feature type="non-terminal residue" evidence="2">
    <location>
        <position position="1"/>
    </location>
</feature>
<evidence type="ECO:0000256" key="1">
    <source>
        <dbReference type="SAM" id="MobiDB-lite"/>
    </source>
</evidence>
<name>R7SJZ2_DICSQ</name>
<dbReference type="AlphaFoldDB" id="R7SJZ2"/>
<evidence type="ECO:0000313" key="2">
    <source>
        <dbReference type="EMBL" id="EJF55362.1"/>
    </source>
</evidence>
<dbReference type="RefSeq" id="XP_007371899.1">
    <property type="nucleotide sequence ID" value="XM_007371837.1"/>
</dbReference>
<dbReference type="Proteomes" id="UP000053319">
    <property type="component" value="Unassembled WGS sequence"/>
</dbReference>
<sequence>RHRHQILLKLTSLGLKESSTWGTKRRRREPDSAHTEATHCIPRHLRLNNSNKSTFLPPRAPASAVSPTRSSMHSTPTSINKSPAMQPQRPSSQTNIMPPP</sequence>
<dbReference type="GeneID" id="18844014"/>
<evidence type="ECO:0000313" key="3">
    <source>
        <dbReference type="Proteomes" id="UP000053319"/>
    </source>
</evidence>
<feature type="compositionally biased region" description="Polar residues" evidence="1">
    <location>
        <begin position="65"/>
        <end position="100"/>
    </location>
</feature>
<proteinExistence type="predicted"/>
<dbReference type="HOGENOM" id="CLU_2312744_0_0_1"/>
<protein>
    <submittedName>
        <fullName evidence="2">Uncharacterized protein</fullName>
    </submittedName>
</protein>
<gene>
    <name evidence="2" type="ORF">DICSQDRAFT_74382</name>
</gene>
<accession>R7SJZ2</accession>
<organism evidence="2 3">
    <name type="scientific">Dichomitus squalens (strain LYAD-421)</name>
    <name type="common">Western red white-rot fungus</name>
    <dbReference type="NCBI Taxonomy" id="732165"/>
    <lineage>
        <taxon>Eukaryota</taxon>
        <taxon>Fungi</taxon>
        <taxon>Dikarya</taxon>
        <taxon>Basidiomycota</taxon>
        <taxon>Agaricomycotina</taxon>
        <taxon>Agaricomycetes</taxon>
        <taxon>Polyporales</taxon>
        <taxon>Polyporaceae</taxon>
        <taxon>Dichomitus</taxon>
    </lineage>
</organism>
<feature type="region of interest" description="Disordered" evidence="1">
    <location>
        <begin position="17"/>
        <end position="100"/>
    </location>
</feature>
<feature type="compositionally biased region" description="Basic and acidic residues" evidence="1">
    <location>
        <begin position="28"/>
        <end position="37"/>
    </location>
</feature>
<dbReference type="KEGG" id="dsq:DICSQDRAFT_74382"/>
<dbReference type="EMBL" id="JH719752">
    <property type="protein sequence ID" value="EJF55362.1"/>
    <property type="molecule type" value="Genomic_DNA"/>
</dbReference>